<proteinExistence type="inferred from homology"/>
<organism evidence="2">
    <name type="scientific">Stegastes partitus</name>
    <name type="common">bicolor damselfish</name>
    <dbReference type="NCBI Taxonomy" id="144197"/>
    <lineage>
        <taxon>Eukaryota</taxon>
        <taxon>Metazoa</taxon>
        <taxon>Chordata</taxon>
        <taxon>Craniata</taxon>
        <taxon>Vertebrata</taxon>
        <taxon>Euteleostomi</taxon>
        <taxon>Actinopterygii</taxon>
        <taxon>Neopterygii</taxon>
        <taxon>Teleostei</taxon>
        <taxon>Neoteleostei</taxon>
        <taxon>Acanthomorphata</taxon>
        <taxon>Ovalentaria</taxon>
        <taxon>Pomacentridae</taxon>
        <taxon>Stegastes</taxon>
    </lineage>
</organism>
<protein>
    <submittedName>
        <fullName evidence="2">UPF0462 protein C4orf33 homolog</fullName>
    </submittedName>
</protein>
<dbReference type="PANTHER" id="PTHR31475">
    <property type="entry name" value="UPF0462 PROTEIN"/>
    <property type="match status" value="1"/>
</dbReference>
<dbReference type="PANTHER" id="PTHR31475:SF5">
    <property type="entry name" value="UPF0462 PROTEIN C4ORF33 HOMOLOG"/>
    <property type="match status" value="1"/>
</dbReference>
<sequence>MEFSIRHTWDSDPVNHDPIRIIFSPGEGGLKMEVFGPFFNDPASPSGPSGHAFPGLWDYEVVESFFLDSTTKNYLEVELLIICLQSHLLICGKLTQQLPIVFNATITGDRWMGEALLPWSYFPPNVNKMNSYAIHGSGEKRTYEALYSIPKEEIVEGQKPNFHRLEYFQDFRLQSIMGEGWVQPESALWMGKP</sequence>
<evidence type="ECO:0000313" key="2">
    <source>
        <dbReference type="Ensembl" id="ENSSPAP00000000713.1"/>
    </source>
</evidence>
<dbReference type="AlphaFoldDB" id="A0A3B4YVB9"/>
<reference evidence="2" key="1">
    <citation type="submission" date="2023-09" db="UniProtKB">
        <authorList>
            <consortium name="Ensembl"/>
        </authorList>
    </citation>
    <scope>IDENTIFICATION</scope>
</reference>
<dbReference type="Ensembl" id="ENSSPAT00000000723.1">
    <property type="protein sequence ID" value="ENSSPAP00000000713.1"/>
    <property type="gene ID" value="ENSSPAG00000000474.1"/>
</dbReference>
<name>A0A3B4YVB9_9TELE</name>
<accession>A0A3B4YVB9</accession>
<evidence type="ECO:0000256" key="1">
    <source>
        <dbReference type="ARBA" id="ARBA00038085"/>
    </source>
</evidence>
<dbReference type="GeneTree" id="ENSGT00390000006284"/>
<comment type="similarity">
    <text evidence="1">Belongs to the UPF0462 family.</text>
</comment>